<proteinExistence type="predicted"/>
<sequence length="446" mass="48339">MWVPSVDEYSVARFFPRSFHTPKVWGPTLFPKCAGGNYSQKLLAFRSYNRSEEEGNRRSSQTADGGDCKARNGTFMETLNDAAAFFLPSKLLHPLSDALPFLQYPGGGQLLRLLRRFVLSGFHFLLCLLSFLLFHHASPPHPPPPHPLASGSAVAPLADGSRAGRGLSRVLFAVAHVPVASRKYDFVRSLAERILDDNLRATSGADLQTLNRTALSAAFARTLHGLEEALAAEAASANGVRSGGRIMGALKSRVRAWAAGRVVPPAGEEGAGESAEKLASEAMWLGQKMAENGAAAEAVAMWGTASRLAGLAVSAEPRLQVAIVRVCAFMFMHASSKQLEEECGAEKGETSLASHQISMLKSWLPLLCCACSGVDSPILSSKERAEMVSLLGDMIGKFNWDQQEEVLSLWLYHFTNCPDSDWPNLESCYIRCIKHLKTANVNQAVP</sequence>
<dbReference type="EMBL" id="CP097507">
    <property type="protein sequence ID" value="URE03702.1"/>
    <property type="molecule type" value="Genomic_DNA"/>
</dbReference>
<dbReference type="AlphaFoldDB" id="A0A9E7G0E1"/>
<accession>A0A9E7G0E1</accession>
<dbReference type="InterPro" id="IPR038920">
    <property type="entry name" value="At3g05675-like"/>
</dbReference>
<dbReference type="Proteomes" id="UP001055439">
    <property type="component" value="Chromosome 5"/>
</dbReference>
<reference evidence="1" key="1">
    <citation type="submission" date="2022-05" db="EMBL/GenBank/DDBJ databases">
        <title>The Musa troglodytarum L. genome provides insights into the mechanism of non-climacteric behaviour and enrichment of carotenoids.</title>
        <authorList>
            <person name="Wang J."/>
        </authorList>
    </citation>
    <scope>NUCLEOTIDE SEQUENCE</scope>
    <source>
        <tissue evidence="1">Leaf</tissue>
    </source>
</reference>
<name>A0A9E7G0E1_9LILI</name>
<dbReference type="PANTHER" id="PTHR31060">
    <property type="entry name" value="OSJNBA0011J08.25 PROTEIN-RELATED"/>
    <property type="match status" value="1"/>
</dbReference>
<dbReference type="OrthoDB" id="778222at2759"/>
<dbReference type="PANTHER" id="PTHR31060:SF4">
    <property type="entry name" value="1,8-CINEOLE SYNTHASE"/>
    <property type="match status" value="1"/>
</dbReference>
<protein>
    <submittedName>
        <fullName evidence="1">Uncharacterized protein</fullName>
    </submittedName>
</protein>
<gene>
    <name evidence="1" type="ORF">MUK42_20625</name>
</gene>
<evidence type="ECO:0000313" key="1">
    <source>
        <dbReference type="EMBL" id="URE03702.1"/>
    </source>
</evidence>
<organism evidence="1 2">
    <name type="scientific">Musa troglodytarum</name>
    <name type="common">fe'i banana</name>
    <dbReference type="NCBI Taxonomy" id="320322"/>
    <lineage>
        <taxon>Eukaryota</taxon>
        <taxon>Viridiplantae</taxon>
        <taxon>Streptophyta</taxon>
        <taxon>Embryophyta</taxon>
        <taxon>Tracheophyta</taxon>
        <taxon>Spermatophyta</taxon>
        <taxon>Magnoliopsida</taxon>
        <taxon>Liliopsida</taxon>
        <taxon>Zingiberales</taxon>
        <taxon>Musaceae</taxon>
        <taxon>Musa</taxon>
    </lineage>
</organism>
<evidence type="ECO:0000313" key="2">
    <source>
        <dbReference type="Proteomes" id="UP001055439"/>
    </source>
</evidence>
<keyword evidence="2" id="KW-1185">Reference proteome</keyword>